<dbReference type="AlphaFoldDB" id="A0A076LR29"/>
<evidence type="ECO:0000313" key="1">
    <source>
        <dbReference type="EMBL" id="AIJ08049.1"/>
    </source>
</evidence>
<sequence length="40" mass="4780">MFFFSFKNRVIYCFYRKIIRLHNALGIISPQADKSLKLSI</sequence>
<evidence type="ECO:0000313" key="2">
    <source>
        <dbReference type="Proteomes" id="UP000028681"/>
    </source>
</evidence>
<protein>
    <submittedName>
        <fullName evidence="1">Uncharacterized protein</fullName>
    </submittedName>
</protein>
<dbReference type="EMBL" id="CP006664">
    <property type="protein sequence ID" value="AIJ08049.1"/>
    <property type="molecule type" value="Genomic_DNA"/>
</dbReference>
<proteinExistence type="predicted"/>
<dbReference type="HOGENOM" id="CLU_3288770_0_0_6"/>
<dbReference type="Proteomes" id="UP000028681">
    <property type="component" value="Chromosome"/>
</dbReference>
<reference evidence="1 2" key="1">
    <citation type="journal article" date="2012" name="PLoS ONE">
        <title>Edwardsiella comparative phylogenomics reveal the new intra/inter-species taxonomic relationships, virulence evolution and niche adaptation mechanisms.</title>
        <authorList>
            <person name="Yang M."/>
            <person name="Lv Y."/>
            <person name="Xiao J."/>
            <person name="Wu H."/>
            <person name="Zheng H."/>
            <person name="Liu Q."/>
            <person name="Zhang Y."/>
            <person name="Wang Q."/>
        </authorList>
    </citation>
    <scope>NUCLEOTIDE SEQUENCE [LARGE SCALE GENOMIC DNA]</scope>
    <source>
        <strain evidence="2">080813</strain>
    </source>
</reference>
<gene>
    <name evidence="1" type="ORF">ETEE_1600</name>
</gene>
<dbReference type="KEGG" id="ete:ETEE_1600"/>
<organism evidence="1 2">
    <name type="scientific">Edwardsiella anguillarum ET080813</name>
    <dbReference type="NCBI Taxonomy" id="667120"/>
    <lineage>
        <taxon>Bacteria</taxon>
        <taxon>Pseudomonadati</taxon>
        <taxon>Pseudomonadota</taxon>
        <taxon>Gammaproteobacteria</taxon>
        <taxon>Enterobacterales</taxon>
        <taxon>Hafniaceae</taxon>
        <taxon>Edwardsiella</taxon>
    </lineage>
</organism>
<name>A0A076LR29_9GAMM</name>
<accession>A0A076LR29</accession>